<evidence type="ECO:0000313" key="10">
    <source>
        <dbReference type="Proteomes" id="UP000488956"/>
    </source>
</evidence>
<dbReference type="AlphaFoldDB" id="A0A6A3FJ08"/>
<dbReference type="EMBL" id="QXFZ01000127">
    <property type="protein sequence ID" value="KAE9131547.1"/>
    <property type="molecule type" value="Genomic_DNA"/>
</dbReference>
<evidence type="ECO:0000313" key="2">
    <source>
        <dbReference type="EMBL" id="KAE9107641.1"/>
    </source>
</evidence>
<proteinExistence type="predicted"/>
<dbReference type="Proteomes" id="UP000429523">
    <property type="component" value="Unassembled WGS sequence"/>
</dbReference>
<dbReference type="EMBL" id="QXGF01000146">
    <property type="protein sequence ID" value="KAE8945765.1"/>
    <property type="molecule type" value="Genomic_DNA"/>
</dbReference>
<evidence type="ECO:0000313" key="6">
    <source>
        <dbReference type="Proteomes" id="UP000429523"/>
    </source>
</evidence>
<dbReference type="Proteomes" id="UP000440367">
    <property type="component" value="Unassembled WGS sequence"/>
</dbReference>
<dbReference type="EMBL" id="QXGE01000656">
    <property type="protein sequence ID" value="KAE9306633.1"/>
    <property type="molecule type" value="Genomic_DNA"/>
</dbReference>
<evidence type="ECO:0000313" key="3">
    <source>
        <dbReference type="EMBL" id="KAE9131547.1"/>
    </source>
</evidence>
<organism evidence="1 6">
    <name type="scientific">Phytophthora fragariae</name>
    <dbReference type="NCBI Taxonomy" id="53985"/>
    <lineage>
        <taxon>Eukaryota</taxon>
        <taxon>Sar</taxon>
        <taxon>Stramenopiles</taxon>
        <taxon>Oomycota</taxon>
        <taxon>Peronosporomycetes</taxon>
        <taxon>Peronosporales</taxon>
        <taxon>Peronosporaceae</taxon>
        <taxon>Phytophthora</taxon>
    </lineage>
</organism>
<reference evidence="6 7" key="1">
    <citation type="submission" date="2018-08" db="EMBL/GenBank/DDBJ databases">
        <title>Genomic investigation of the strawberry pathogen Phytophthora fragariae indicates pathogenicity is determined by transcriptional variation in three key races.</title>
        <authorList>
            <person name="Adams T.M."/>
            <person name="Armitage A.D."/>
            <person name="Sobczyk M.K."/>
            <person name="Bates H.J."/>
            <person name="Dunwell J.M."/>
            <person name="Nellist C.F."/>
            <person name="Harrison R.J."/>
        </authorList>
    </citation>
    <scope>NUCLEOTIDE SEQUENCE [LARGE SCALE GENOMIC DNA]</scope>
    <source>
        <strain evidence="5 7">A4</strain>
        <strain evidence="4 8">BC-1</strain>
        <strain evidence="3 9">NOV-71</strain>
        <strain evidence="1 6">NOV-9</strain>
        <strain evidence="2 10">ONT-3</strain>
    </source>
</reference>
<evidence type="ECO:0000313" key="8">
    <source>
        <dbReference type="Proteomes" id="UP000440367"/>
    </source>
</evidence>
<evidence type="ECO:0000313" key="5">
    <source>
        <dbReference type="EMBL" id="KAE9306633.1"/>
    </source>
</evidence>
<evidence type="ECO:0000313" key="1">
    <source>
        <dbReference type="EMBL" id="KAE8945765.1"/>
    </source>
</evidence>
<dbReference type="EMBL" id="QXFX01000673">
    <property type="protein sequence ID" value="KAE9107641.1"/>
    <property type="molecule type" value="Genomic_DNA"/>
</dbReference>
<sequence>MLPTILAQPLFSANRVVQIRADVPEEFDCVLGMQFFVDVQPEIDWKRRCFKDDVTVGATTTETSTPVTSQDWLMAPGFTMLWTAKDHPLPAVFPVEPPYQKHGWRME</sequence>
<gene>
    <name evidence="5" type="ORF">PF001_g12033</name>
    <name evidence="4" type="ORF">PF002_g4886</name>
    <name evidence="3" type="ORF">PF007_g4103</name>
    <name evidence="1" type="ORF">PF009_g4616</name>
    <name evidence="2" type="ORF">PF010_g12203</name>
</gene>
<protein>
    <submittedName>
        <fullName evidence="1">Uncharacterized protein</fullName>
    </submittedName>
</protein>
<dbReference type="Proteomes" id="UP000437068">
    <property type="component" value="Unassembled WGS sequence"/>
</dbReference>
<dbReference type="EMBL" id="QXGD01000155">
    <property type="protein sequence ID" value="KAE9250189.1"/>
    <property type="molecule type" value="Genomic_DNA"/>
</dbReference>
<evidence type="ECO:0000313" key="9">
    <source>
        <dbReference type="Proteomes" id="UP000441208"/>
    </source>
</evidence>
<evidence type="ECO:0000313" key="7">
    <source>
        <dbReference type="Proteomes" id="UP000437068"/>
    </source>
</evidence>
<name>A0A6A3FJ08_9STRA</name>
<dbReference type="Proteomes" id="UP000488956">
    <property type="component" value="Unassembled WGS sequence"/>
</dbReference>
<evidence type="ECO:0000313" key="4">
    <source>
        <dbReference type="EMBL" id="KAE9250189.1"/>
    </source>
</evidence>
<dbReference type="Proteomes" id="UP000441208">
    <property type="component" value="Unassembled WGS sequence"/>
</dbReference>
<accession>A0A6A3FJ08</accession>
<comment type="caution">
    <text evidence="1">The sequence shown here is derived from an EMBL/GenBank/DDBJ whole genome shotgun (WGS) entry which is preliminary data.</text>
</comment>